<dbReference type="InterPro" id="IPR036388">
    <property type="entry name" value="WH-like_DNA-bd_sf"/>
</dbReference>
<reference evidence="5 6" key="1">
    <citation type="submission" date="2020-08" db="EMBL/GenBank/DDBJ databases">
        <title>Genomic Encyclopedia of Type Strains, Phase IV (KMG-IV): sequencing the most valuable type-strain genomes for metagenomic binning, comparative biology and taxonomic classification.</title>
        <authorList>
            <person name="Goeker M."/>
        </authorList>
    </citation>
    <scope>NUCLEOTIDE SEQUENCE [LARGE SCALE GENOMIC DNA]</scope>
    <source>
        <strain evidence="5 6">DSM 27163</strain>
    </source>
</reference>
<accession>A0A7W9ETM1</accession>
<proteinExistence type="predicted"/>
<dbReference type="InterPro" id="IPR019887">
    <property type="entry name" value="Tscrpt_reg_AsnC/Lrp_C"/>
</dbReference>
<dbReference type="Pfam" id="PF13412">
    <property type="entry name" value="HTH_24"/>
    <property type="match status" value="1"/>
</dbReference>
<organism evidence="5 6">
    <name type="scientific">Sphingopyxis panaciterrulae</name>
    <dbReference type="NCBI Taxonomy" id="462372"/>
    <lineage>
        <taxon>Bacteria</taxon>
        <taxon>Pseudomonadati</taxon>
        <taxon>Pseudomonadota</taxon>
        <taxon>Alphaproteobacteria</taxon>
        <taxon>Sphingomonadales</taxon>
        <taxon>Sphingomonadaceae</taxon>
        <taxon>Sphingopyxis</taxon>
    </lineage>
</organism>
<dbReference type="Proteomes" id="UP000537161">
    <property type="component" value="Unassembled WGS sequence"/>
</dbReference>
<dbReference type="Pfam" id="PF01037">
    <property type="entry name" value="AsnC_trans_reg"/>
    <property type="match status" value="1"/>
</dbReference>
<dbReference type="InterPro" id="IPR000485">
    <property type="entry name" value="AsnC-type_HTH_dom"/>
</dbReference>
<keyword evidence="2" id="KW-0238">DNA-binding</keyword>
<gene>
    <name evidence="5" type="ORF">FHR21_003545</name>
</gene>
<feature type="domain" description="HTH asnC-type" evidence="4">
    <location>
        <begin position="10"/>
        <end position="71"/>
    </location>
</feature>
<dbReference type="RefSeq" id="WP_246427305.1">
    <property type="nucleotide sequence ID" value="NZ_JACIJH010000015.1"/>
</dbReference>
<dbReference type="InterPro" id="IPR019888">
    <property type="entry name" value="Tscrpt_reg_AsnC-like"/>
</dbReference>
<dbReference type="GO" id="GO:0043565">
    <property type="term" value="F:sequence-specific DNA binding"/>
    <property type="evidence" value="ECO:0007669"/>
    <property type="project" value="InterPro"/>
</dbReference>
<dbReference type="InterPro" id="IPR011991">
    <property type="entry name" value="ArsR-like_HTH"/>
</dbReference>
<dbReference type="PANTHER" id="PTHR30154:SF34">
    <property type="entry name" value="TRANSCRIPTIONAL REGULATOR AZLB"/>
    <property type="match status" value="1"/>
</dbReference>
<keyword evidence="3" id="KW-0804">Transcription</keyword>
<dbReference type="SUPFAM" id="SSF46785">
    <property type="entry name" value="Winged helix' DNA-binding domain"/>
    <property type="match status" value="1"/>
</dbReference>
<dbReference type="InterPro" id="IPR019885">
    <property type="entry name" value="Tscrpt_reg_HTH_AsnC-type_CS"/>
</dbReference>
<evidence type="ECO:0000313" key="5">
    <source>
        <dbReference type="EMBL" id="MBB5708166.1"/>
    </source>
</evidence>
<comment type="caution">
    <text evidence="5">The sequence shown here is derived from an EMBL/GenBank/DDBJ whole genome shotgun (WGS) entry which is preliminary data.</text>
</comment>
<evidence type="ECO:0000256" key="1">
    <source>
        <dbReference type="ARBA" id="ARBA00023015"/>
    </source>
</evidence>
<dbReference type="InterPro" id="IPR011008">
    <property type="entry name" value="Dimeric_a/b-barrel"/>
</dbReference>
<dbReference type="PROSITE" id="PS50956">
    <property type="entry name" value="HTH_ASNC_2"/>
    <property type="match status" value="1"/>
</dbReference>
<dbReference type="SMART" id="SM00344">
    <property type="entry name" value="HTH_ASNC"/>
    <property type="match status" value="1"/>
</dbReference>
<dbReference type="GO" id="GO:0043200">
    <property type="term" value="P:response to amino acid"/>
    <property type="evidence" value="ECO:0007669"/>
    <property type="project" value="TreeGrafter"/>
</dbReference>
<dbReference type="GO" id="GO:0005829">
    <property type="term" value="C:cytosol"/>
    <property type="evidence" value="ECO:0007669"/>
    <property type="project" value="TreeGrafter"/>
</dbReference>
<dbReference type="GO" id="GO:0006355">
    <property type="term" value="P:regulation of DNA-templated transcription"/>
    <property type="evidence" value="ECO:0007669"/>
    <property type="project" value="UniProtKB-ARBA"/>
</dbReference>
<dbReference type="Gene3D" id="3.30.70.920">
    <property type="match status" value="1"/>
</dbReference>
<dbReference type="EMBL" id="JACIJH010000015">
    <property type="protein sequence ID" value="MBB5708166.1"/>
    <property type="molecule type" value="Genomic_DNA"/>
</dbReference>
<dbReference type="SUPFAM" id="SSF54909">
    <property type="entry name" value="Dimeric alpha+beta barrel"/>
    <property type="match status" value="1"/>
</dbReference>
<dbReference type="PRINTS" id="PR00033">
    <property type="entry name" value="HTHASNC"/>
</dbReference>
<keyword evidence="1" id="KW-0805">Transcription regulation</keyword>
<name>A0A7W9ETM1_9SPHN</name>
<dbReference type="CDD" id="cd00090">
    <property type="entry name" value="HTH_ARSR"/>
    <property type="match status" value="1"/>
</dbReference>
<evidence type="ECO:0000259" key="4">
    <source>
        <dbReference type="PROSITE" id="PS50956"/>
    </source>
</evidence>
<evidence type="ECO:0000313" key="6">
    <source>
        <dbReference type="Proteomes" id="UP000537161"/>
    </source>
</evidence>
<keyword evidence="6" id="KW-1185">Reference proteome</keyword>
<dbReference type="PANTHER" id="PTHR30154">
    <property type="entry name" value="LEUCINE-RESPONSIVE REGULATORY PROTEIN"/>
    <property type="match status" value="1"/>
</dbReference>
<dbReference type="Gene3D" id="1.10.10.10">
    <property type="entry name" value="Winged helix-like DNA-binding domain superfamily/Winged helix DNA-binding domain"/>
    <property type="match status" value="1"/>
</dbReference>
<dbReference type="InterPro" id="IPR036390">
    <property type="entry name" value="WH_DNA-bd_sf"/>
</dbReference>
<evidence type="ECO:0000256" key="2">
    <source>
        <dbReference type="ARBA" id="ARBA00023125"/>
    </source>
</evidence>
<evidence type="ECO:0000256" key="3">
    <source>
        <dbReference type="ARBA" id="ARBA00023163"/>
    </source>
</evidence>
<protein>
    <submittedName>
        <fullName evidence="5">Lrp/AsnC family transcriptional regulator</fullName>
    </submittedName>
</protein>
<dbReference type="AlphaFoldDB" id="A0A7W9ETM1"/>
<dbReference type="PROSITE" id="PS00519">
    <property type="entry name" value="HTH_ASNC_1"/>
    <property type="match status" value="1"/>
</dbReference>
<sequence length="159" mass="17882">MQGAAMTAKIDAFDRKILKCLQTEPQLSMVDLAERVGLSHTPCWRRLRRMENAGLIMGRPVILNPVALGYPVNVFANIKIRNHDEAILEQFEDVVRGHAEIVECFSMSGDSDYVLRIVARSIEDYERFLKKVLLHLPGVGSINSSFSLKQVKMTTAIPI</sequence>